<comment type="caution">
    <text evidence="11">The sequence shown here is derived from an EMBL/GenBank/DDBJ whole genome shotgun (WGS) entry which is preliminary data.</text>
</comment>
<feature type="binding site" evidence="7 8">
    <location>
        <begin position="25"/>
        <end position="27"/>
    </location>
    <ligand>
        <name>substrate</name>
    </ligand>
</feature>
<dbReference type="InterPro" id="IPR015911">
    <property type="entry name" value="Phosphoglycerate_kinase_CS"/>
</dbReference>
<evidence type="ECO:0000256" key="10">
    <source>
        <dbReference type="RuleBase" id="RU000532"/>
    </source>
</evidence>
<comment type="similarity">
    <text evidence="7 10">Belongs to the phosphoglycerate kinase family.</text>
</comment>
<comment type="subunit">
    <text evidence="7">Monomer.</text>
</comment>
<dbReference type="AlphaFoldDB" id="A0A0G0ZHJ5"/>
<dbReference type="Proteomes" id="UP000034704">
    <property type="component" value="Unassembled WGS sequence"/>
</dbReference>
<dbReference type="GO" id="GO:0006094">
    <property type="term" value="P:gluconeogenesis"/>
    <property type="evidence" value="ECO:0007669"/>
    <property type="project" value="TreeGrafter"/>
</dbReference>
<dbReference type="GO" id="GO:0006096">
    <property type="term" value="P:glycolytic process"/>
    <property type="evidence" value="ECO:0007669"/>
    <property type="project" value="UniProtKB-UniRule"/>
</dbReference>
<proteinExistence type="inferred from homology"/>
<dbReference type="InterPro" id="IPR036043">
    <property type="entry name" value="Phosphoglycerate_kinase_sf"/>
</dbReference>
<dbReference type="Gene3D" id="3.40.50.1260">
    <property type="entry name" value="Phosphoglycerate kinase, N-terminal domain"/>
    <property type="match status" value="2"/>
</dbReference>
<dbReference type="PRINTS" id="PR00477">
    <property type="entry name" value="PHGLYCKINASE"/>
</dbReference>
<accession>A0A0G0ZHJ5</accession>
<evidence type="ECO:0000313" key="11">
    <source>
        <dbReference type="EMBL" id="KKS48200.1"/>
    </source>
</evidence>
<dbReference type="GO" id="GO:0005524">
    <property type="term" value="F:ATP binding"/>
    <property type="evidence" value="ECO:0007669"/>
    <property type="project" value="UniProtKB-KW"/>
</dbReference>
<feature type="binding site" evidence="7 9">
    <location>
        <begin position="354"/>
        <end position="357"/>
    </location>
    <ligand>
        <name>ATP</name>
        <dbReference type="ChEBI" id="CHEBI:30616"/>
    </ligand>
</feature>
<evidence type="ECO:0000256" key="7">
    <source>
        <dbReference type="HAMAP-Rule" id="MF_00145"/>
    </source>
</evidence>
<feature type="binding site" evidence="7 9">
    <location>
        <position position="329"/>
    </location>
    <ligand>
        <name>ATP</name>
        <dbReference type="ChEBI" id="CHEBI:30616"/>
    </ligand>
</feature>
<dbReference type="PROSITE" id="PS00111">
    <property type="entry name" value="PGLYCERATE_KINASE"/>
    <property type="match status" value="1"/>
</dbReference>
<keyword evidence="5 7" id="KW-0418">Kinase</keyword>
<dbReference type="InterPro" id="IPR001576">
    <property type="entry name" value="Phosphoglycerate_kinase"/>
</dbReference>
<dbReference type="GO" id="GO:0043531">
    <property type="term" value="F:ADP binding"/>
    <property type="evidence" value="ECO:0007669"/>
    <property type="project" value="TreeGrafter"/>
</dbReference>
<dbReference type="STRING" id="1618756.UV12_C0002G0049"/>
<keyword evidence="7" id="KW-0324">Glycolysis</keyword>
<dbReference type="HAMAP" id="MF_00145">
    <property type="entry name" value="Phosphoglyc_kinase"/>
    <property type="match status" value="1"/>
</dbReference>
<feature type="binding site" evidence="8">
    <location>
        <position position="40"/>
    </location>
    <ligand>
        <name>(2R)-3-phosphoglycerate</name>
        <dbReference type="ChEBI" id="CHEBI:58272"/>
    </ligand>
</feature>
<keyword evidence="6 7" id="KW-0067">ATP-binding</keyword>
<dbReference type="SUPFAM" id="SSF53748">
    <property type="entry name" value="Phosphoglycerate kinase"/>
    <property type="match status" value="1"/>
</dbReference>
<keyword evidence="4 7" id="KW-0547">Nucleotide-binding</keyword>
<protein>
    <recommendedName>
        <fullName evidence="2 7">Phosphoglycerate kinase</fullName>
        <ecNumber evidence="2 7">2.7.2.3</ecNumber>
    </recommendedName>
</protein>
<evidence type="ECO:0000256" key="3">
    <source>
        <dbReference type="ARBA" id="ARBA00022679"/>
    </source>
</evidence>
<dbReference type="GO" id="GO:0004618">
    <property type="term" value="F:phosphoglycerate kinase activity"/>
    <property type="evidence" value="ECO:0007669"/>
    <property type="project" value="UniProtKB-UniRule"/>
</dbReference>
<comment type="pathway">
    <text evidence="7">Carbohydrate degradation; glycolysis; pyruvate from D-glyceraldehyde 3-phosphate: step 2/5.</text>
</comment>
<keyword evidence="7" id="KW-0963">Cytoplasm</keyword>
<dbReference type="PATRIC" id="fig|1618756.3.peg.167"/>
<dbReference type="PANTHER" id="PTHR11406">
    <property type="entry name" value="PHOSPHOGLYCERATE KINASE"/>
    <property type="match status" value="1"/>
</dbReference>
<feature type="binding site" evidence="7 8">
    <location>
        <begin position="63"/>
        <end position="66"/>
    </location>
    <ligand>
        <name>substrate</name>
    </ligand>
</feature>
<dbReference type="GO" id="GO:0005829">
    <property type="term" value="C:cytosol"/>
    <property type="evidence" value="ECO:0007669"/>
    <property type="project" value="TreeGrafter"/>
</dbReference>
<evidence type="ECO:0000313" key="12">
    <source>
        <dbReference type="Proteomes" id="UP000034704"/>
    </source>
</evidence>
<organism evidence="11 12">
    <name type="scientific">Candidatus Nomurabacteria bacterium GW2011_GWC2_42_20</name>
    <dbReference type="NCBI Taxonomy" id="1618756"/>
    <lineage>
        <taxon>Bacteria</taxon>
        <taxon>Candidatus Nomuraibacteriota</taxon>
    </lineage>
</organism>
<feature type="binding site" evidence="8">
    <location>
        <position position="166"/>
    </location>
    <ligand>
        <name>(2R)-3-phosphoglycerate</name>
        <dbReference type="ChEBI" id="CHEBI:58272"/>
    </ligand>
</feature>
<gene>
    <name evidence="7" type="primary">pgk</name>
    <name evidence="11" type="ORF">UV12_C0002G0049</name>
</gene>
<feature type="binding site" evidence="8">
    <location>
        <position position="133"/>
    </location>
    <ligand>
        <name>(2R)-3-phosphoglycerate</name>
        <dbReference type="ChEBI" id="CHEBI:58272"/>
    </ligand>
</feature>
<evidence type="ECO:0000256" key="5">
    <source>
        <dbReference type="ARBA" id="ARBA00022777"/>
    </source>
</evidence>
<dbReference type="PANTHER" id="PTHR11406:SF23">
    <property type="entry name" value="PHOSPHOGLYCERATE KINASE 1, CHLOROPLASTIC-RELATED"/>
    <property type="match status" value="1"/>
</dbReference>
<feature type="binding site" evidence="7">
    <location>
        <position position="133"/>
    </location>
    <ligand>
        <name>substrate</name>
    </ligand>
</feature>
<dbReference type="UniPathway" id="UPA00109">
    <property type="reaction ID" value="UER00185"/>
</dbReference>
<evidence type="ECO:0000256" key="1">
    <source>
        <dbReference type="ARBA" id="ARBA00000642"/>
    </source>
</evidence>
<dbReference type="EC" id="2.7.2.3" evidence="2 7"/>
<evidence type="ECO:0000256" key="6">
    <source>
        <dbReference type="ARBA" id="ARBA00022840"/>
    </source>
</evidence>
<sequence length="401" mass="43911">MKEIAIPTIKDIKNLKGKRVVLRLDFNVPTQNGKIVETMRIDRALPTVEYLIKKKARVIILSHIGKDASSSLKPVVQYLNTLPATTYRSKKTGGDGGRRKMKVGFVPDFRTEQARMVVDSLPEGGVVVFENLRLDNRELENDPEFAKYLASFGDVYVNDAFAVSHRAHASVVGITKYLPSYIGLLISDEIKNLSLALNPKHPFLFILGGAKFDTKMPLMKKFMKIADHVFVGGILANDFFHDIGLEVGKSVVDTYDFKLTPLLKNGKIILPSDVVVKNIDSNKIAIKNIDNVSSTEIIVDVGPETIKNLAHILKKTKLVVWNGPLGYYEGGFDKGTITLLNEIAEIKATSIIGGGDTAVVVEKLGLGNKLSFVSTGGGATLDYLSDGKLVGIDAVIKCKKR</sequence>
<name>A0A0G0ZHJ5_9BACT</name>
<comment type="catalytic activity">
    <reaction evidence="1 7 10">
        <text>(2R)-3-phosphoglycerate + ATP = (2R)-3-phospho-glyceroyl phosphate + ADP</text>
        <dbReference type="Rhea" id="RHEA:14801"/>
        <dbReference type="ChEBI" id="CHEBI:30616"/>
        <dbReference type="ChEBI" id="CHEBI:57604"/>
        <dbReference type="ChEBI" id="CHEBI:58272"/>
        <dbReference type="ChEBI" id="CHEBI:456216"/>
        <dbReference type="EC" id="2.7.2.3"/>
    </reaction>
</comment>
<feature type="binding site" evidence="7">
    <location>
        <position position="40"/>
    </location>
    <ligand>
        <name>substrate</name>
    </ligand>
</feature>
<dbReference type="EMBL" id="LCDG01000002">
    <property type="protein sequence ID" value="KKS48200.1"/>
    <property type="molecule type" value="Genomic_DNA"/>
</dbReference>
<feature type="binding site" evidence="7">
    <location>
        <position position="166"/>
    </location>
    <ligand>
        <name>substrate</name>
    </ligand>
</feature>
<comment type="subcellular location">
    <subcellularLocation>
        <location evidence="7">Cytoplasm</location>
    </subcellularLocation>
</comment>
<dbReference type="InterPro" id="IPR015824">
    <property type="entry name" value="Phosphoglycerate_kinase_N"/>
</dbReference>
<keyword evidence="3 7" id="KW-0808">Transferase</keyword>
<feature type="binding site" evidence="7 9">
    <location>
        <position position="215"/>
    </location>
    <ligand>
        <name>ATP</name>
        <dbReference type="ChEBI" id="CHEBI:30616"/>
    </ligand>
</feature>
<dbReference type="Pfam" id="PF00162">
    <property type="entry name" value="PGK"/>
    <property type="match status" value="1"/>
</dbReference>
<evidence type="ECO:0000256" key="9">
    <source>
        <dbReference type="PIRSR" id="PIRSR000724-2"/>
    </source>
</evidence>
<evidence type="ECO:0000256" key="8">
    <source>
        <dbReference type="PIRSR" id="PIRSR000724-1"/>
    </source>
</evidence>
<dbReference type="PIRSF" id="PIRSF000724">
    <property type="entry name" value="Pgk"/>
    <property type="match status" value="1"/>
</dbReference>
<comment type="caution">
    <text evidence="7">Lacks conserved residue(s) required for the propagation of feature annotation.</text>
</comment>
<evidence type="ECO:0000256" key="4">
    <source>
        <dbReference type="ARBA" id="ARBA00022741"/>
    </source>
</evidence>
<evidence type="ECO:0000256" key="2">
    <source>
        <dbReference type="ARBA" id="ARBA00013061"/>
    </source>
</evidence>
<reference evidence="11 12" key="1">
    <citation type="journal article" date="2015" name="Nature">
        <title>rRNA introns, odd ribosomes, and small enigmatic genomes across a large radiation of phyla.</title>
        <authorList>
            <person name="Brown C.T."/>
            <person name="Hug L.A."/>
            <person name="Thomas B.C."/>
            <person name="Sharon I."/>
            <person name="Castelle C.J."/>
            <person name="Singh A."/>
            <person name="Wilkins M.J."/>
            <person name="Williams K.H."/>
            <person name="Banfield J.F."/>
        </authorList>
    </citation>
    <scope>NUCLEOTIDE SEQUENCE [LARGE SCALE GENOMIC DNA]</scope>
</reference>